<evidence type="ECO:0000313" key="5">
    <source>
        <dbReference type="EMBL" id="KAG0262459.1"/>
    </source>
</evidence>
<dbReference type="Proteomes" id="UP000807716">
    <property type="component" value="Unassembled WGS sequence"/>
</dbReference>
<keyword evidence="1" id="KW-0732">Signal</keyword>
<name>A0A9P6U6C6_9FUNG</name>
<evidence type="ECO:0000313" key="6">
    <source>
        <dbReference type="Proteomes" id="UP000807716"/>
    </source>
</evidence>
<accession>A0A9P6U6C6</accession>
<feature type="compositionally biased region" description="Low complexity" evidence="2">
    <location>
        <begin position="38"/>
        <end position="50"/>
    </location>
</feature>
<reference evidence="5" key="1">
    <citation type="journal article" date="2020" name="Fungal Divers.">
        <title>Resolving the Mortierellaceae phylogeny through synthesis of multi-gene phylogenetics and phylogenomics.</title>
        <authorList>
            <person name="Vandepol N."/>
            <person name="Liber J."/>
            <person name="Desiro A."/>
            <person name="Na H."/>
            <person name="Kennedy M."/>
            <person name="Barry K."/>
            <person name="Grigoriev I.V."/>
            <person name="Miller A.N."/>
            <person name="O'Donnell K."/>
            <person name="Stajich J.E."/>
            <person name="Bonito G."/>
        </authorList>
    </citation>
    <scope>NUCLEOTIDE SEQUENCE</scope>
    <source>
        <strain evidence="5">BC1065</strain>
    </source>
</reference>
<keyword evidence="6" id="KW-1185">Reference proteome</keyword>
<evidence type="ECO:0000256" key="1">
    <source>
        <dbReference type="ARBA" id="ARBA00022729"/>
    </source>
</evidence>
<dbReference type="InterPro" id="IPR029052">
    <property type="entry name" value="Metallo-depent_PP-like"/>
</dbReference>
<dbReference type="EMBL" id="JAAAJB010000187">
    <property type="protein sequence ID" value="KAG0262459.1"/>
    <property type="molecule type" value="Genomic_DNA"/>
</dbReference>
<dbReference type="GO" id="GO:0003993">
    <property type="term" value="F:acid phosphatase activity"/>
    <property type="evidence" value="ECO:0007669"/>
    <property type="project" value="InterPro"/>
</dbReference>
<sequence>MAQDSSKFNRSGAMATQHQRRQSMPIPIATHPINPTIITTPPSASTSNSTGFSRFNFKRRSQNPGMLLPGGSEDYELTFLDRFQGWVDKLVVLVPRSRRQLRYLLLILLGLYVVISLLVSQNMRTVMTIARWKYDNWDMNANLRRCQYRKEPMLFVDDSRRVLLIWEMNCNKTDLSVAWSASVEESVLIESTPGAHEAPVQIQFLDSSHFVYTAKLDDLPTHNTPVTYTIRPIRREGHYLRSYTFQHWARPPSLADREVLRIGAISDNQCEVKQFMKVLRKMREHSPVDYLIHAGDAVQDHDSLDNWQTDFWAPLTHFKIGQQTPILYTHGNHDYDAKGAYPYTGKRTWHAYTLSGIRFIVLDSNLDVPEQDDWLKRELQSPESREAWFRVVLVHISPYTQYWEKEAWFNKEEQRWGSFVRERYVDLFKQYGVDLVISGHQHNYMRGQDDHTVYTIIGGAGGTLDKEQVEDYSVWEQGKVRFRHHYVLIKLTGDRRLIWEAYDADCGSLMDAFVINSRA</sequence>
<feature type="transmembrane region" description="Helical" evidence="3">
    <location>
        <begin position="103"/>
        <end position="120"/>
    </location>
</feature>
<dbReference type="Pfam" id="PF00149">
    <property type="entry name" value="Metallophos"/>
    <property type="match status" value="1"/>
</dbReference>
<keyword evidence="3" id="KW-1133">Transmembrane helix</keyword>
<protein>
    <recommendedName>
        <fullName evidence="4">Calcineurin-like phosphoesterase domain-containing protein</fullName>
    </recommendedName>
</protein>
<keyword evidence="3" id="KW-0472">Membrane</keyword>
<dbReference type="AlphaFoldDB" id="A0A9P6U6C6"/>
<gene>
    <name evidence="5" type="ORF">DFQ27_002323</name>
</gene>
<keyword evidence="3" id="KW-0812">Transmembrane</keyword>
<comment type="caution">
    <text evidence="5">The sequence shown here is derived from an EMBL/GenBank/DDBJ whole genome shotgun (WGS) entry which is preliminary data.</text>
</comment>
<dbReference type="InterPro" id="IPR004843">
    <property type="entry name" value="Calcineurin-like_PHP"/>
</dbReference>
<feature type="domain" description="Calcineurin-like phosphoesterase" evidence="4">
    <location>
        <begin position="260"/>
        <end position="444"/>
    </location>
</feature>
<dbReference type="SUPFAM" id="SSF56300">
    <property type="entry name" value="Metallo-dependent phosphatases"/>
    <property type="match status" value="1"/>
</dbReference>
<feature type="region of interest" description="Disordered" evidence="2">
    <location>
        <begin position="38"/>
        <end position="57"/>
    </location>
</feature>
<feature type="compositionally biased region" description="Polar residues" evidence="2">
    <location>
        <begin position="1"/>
        <end position="17"/>
    </location>
</feature>
<dbReference type="PANTHER" id="PTHR22953">
    <property type="entry name" value="ACID PHOSPHATASE RELATED"/>
    <property type="match status" value="1"/>
</dbReference>
<evidence type="ECO:0000256" key="3">
    <source>
        <dbReference type="SAM" id="Phobius"/>
    </source>
</evidence>
<evidence type="ECO:0000256" key="2">
    <source>
        <dbReference type="SAM" id="MobiDB-lite"/>
    </source>
</evidence>
<dbReference type="Gene3D" id="3.60.21.10">
    <property type="match status" value="1"/>
</dbReference>
<feature type="region of interest" description="Disordered" evidence="2">
    <location>
        <begin position="1"/>
        <end position="21"/>
    </location>
</feature>
<dbReference type="PANTHER" id="PTHR22953:SF153">
    <property type="entry name" value="PURPLE ACID PHOSPHATASE"/>
    <property type="match status" value="1"/>
</dbReference>
<dbReference type="OrthoDB" id="45007at2759"/>
<organism evidence="5 6">
    <name type="scientific">Actinomortierella ambigua</name>
    <dbReference type="NCBI Taxonomy" id="1343610"/>
    <lineage>
        <taxon>Eukaryota</taxon>
        <taxon>Fungi</taxon>
        <taxon>Fungi incertae sedis</taxon>
        <taxon>Mucoromycota</taxon>
        <taxon>Mortierellomycotina</taxon>
        <taxon>Mortierellomycetes</taxon>
        <taxon>Mortierellales</taxon>
        <taxon>Mortierellaceae</taxon>
        <taxon>Actinomortierella</taxon>
    </lineage>
</organism>
<dbReference type="InterPro" id="IPR039331">
    <property type="entry name" value="PAPs-like"/>
</dbReference>
<proteinExistence type="predicted"/>
<evidence type="ECO:0000259" key="4">
    <source>
        <dbReference type="Pfam" id="PF00149"/>
    </source>
</evidence>